<comment type="caution">
    <text evidence="1">The sequence shown here is derived from an EMBL/GenBank/DDBJ whole genome shotgun (WGS) entry which is preliminary data.</text>
</comment>
<proteinExistence type="predicted"/>
<protein>
    <submittedName>
        <fullName evidence="1">Uncharacterized protein</fullName>
    </submittedName>
</protein>
<gene>
    <name evidence="1" type="ORF">EVAR_2957_1</name>
</gene>
<reference evidence="1 2" key="1">
    <citation type="journal article" date="2019" name="Commun. Biol.">
        <title>The bagworm genome reveals a unique fibroin gene that provides high tensile strength.</title>
        <authorList>
            <person name="Kono N."/>
            <person name="Nakamura H."/>
            <person name="Ohtoshi R."/>
            <person name="Tomita M."/>
            <person name="Numata K."/>
            <person name="Arakawa K."/>
        </authorList>
    </citation>
    <scope>NUCLEOTIDE SEQUENCE [LARGE SCALE GENOMIC DNA]</scope>
</reference>
<evidence type="ECO:0000313" key="2">
    <source>
        <dbReference type="Proteomes" id="UP000299102"/>
    </source>
</evidence>
<organism evidence="1 2">
    <name type="scientific">Eumeta variegata</name>
    <name type="common">Bagworm moth</name>
    <name type="synonym">Eumeta japonica</name>
    <dbReference type="NCBI Taxonomy" id="151549"/>
    <lineage>
        <taxon>Eukaryota</taxon>
        <taxon>Metazoa</taxon>
        <taxon>Ecdysozoa</taxon>
        <taxon>Arthropoda</taxon>
        <taxon>Hexapoda</taxon>
        <taxon>Insecta</taxon>
        <taxon>Pterygota</taxon>
        <taxon>Neoptera</taxon>
        <taxon>Endopterygota</taxon>
        <taxon>Lepidoptera</taxon>
        <taxon>Glossata</taxon>
        <taxon>Ditrysia</taxon>
        <taxon>Tineoidea</taxon>
        <taxon>Psychidae</taxon>
        <taxon>Oiketicinae</taxon>
        <taxon>Eumeta</taxon>
    </lineage>
</organism>
<evidence type="ECO:0000313" key="1">
    <source>
        <dbReference type="EMBL" id="GBP08175.1"/>
    </source>
</evidence>
<dbReference type="Proteomes" id="UP000299102">
    <property type="component" value="Unassembled WGS sequence"/>
</dbReference>
<dbReference type="EMBL" id="BGZK01000029">
    <property type="protein sequence ID" value="GBP08175.1"/>
    <property type="molecule type" value="Genomic_DNA"/>
</dbReference>
<dbReference type="AlphaFoldDB" id="A0A4C1T1W5"/>
<accession>A0A4C1T1W5</accession>
<keyword evidence="2" id="KW-1185">Reference proteome</keyword>
<sequence length="66" mass="7338">MYGSISVEPDEEYHHDLDSYSGFIPGLDPGAVLPFPAVDFIYRLAFNPISVSVVVPICKKPRQMLV</sequence>
<name>A0A4C1T1W5_EUMVA</name>